<dbReference type="eggNOG" id="COG0311">
    <property type="taxonomic scope" value="Bacteria"/>
</dbReference>
<dbReference type="NCBIfam" id="TIGR03800">
    <property type="entry name" value="PLP_synth_Pdx2"/>
    <property type="match status" value="1"/>
</dbReference>
<dbReference type="GO" id="GO:0004359">
    <property type="term" value="F:glutaminase activity"/>
    <property type="evidence" value="ECO:0007669"/>
    <property type="project" value="UniProtKB-EC"/>
</dbReference>
<dbReference type="GO" id="GO:0008614">
    <property type="term" value="P:pyridoxine metabolic process"/>
    <property type="evidence" value="ECO:0007669"/>
    <property type="project" value="TreeGrafter"/>
</dbReference>
<dbReference type="GO" id="GO:0005829">
    <property type="term" value="C:cytosol"/>
    <property type="evidence" value="ECO:0007669"/>
    <property type="project" value="TreeGrafter"/>
</dbReference>
<dbReference type="AlphaFoldDB" id="E3CV53"/>
<sequence length="190" mass="20633">MGPAVGVVAFQGAWREHRNTLESLGASVRLLRRPEDLEGVSGVVLPGGESTVIGRFLEQSGLAPALRASLEERTALLATCAGAILACREVEGSPPQGRLGLVPARAVRNAYGGQRESFEADLPWEGGDSLRGIFIRAPRFEDLGEGTRVLARHRGEPVAFLWNRCLLCAFHPELGEDLRVHRRFLDLCPS</sequence>
<dbReference type="PANTHER" id="PTHR31559:SF0">
    <property type="entry name" value="PYRIDOXAL 5'-PHOSPHATE SYNTHASE SUBUNIT SNO1-RELATED"/>
    <property type="match status" value="1"/>
</dbReference>
<evidence type="ECO:0000313" key="10">
    <source>
        <dbReference type="Proteomes" id="UP000005096"/>
    </source>
</evidence>
<dbReference type="PaxDb" id="584708-Apau_1722"/>
<dbReference type="EMBL" id="CM001022">
    <property type="protein sequence ID" value="EFQ24140.1"/>
    <property type="molecule type" value="Genomic_DNA"/>
</dbReference>
<feature type="active site" description="Charge relay system" evidence="7">
    <location>
        <position position="173"/>
    </location>
</feature>
<evidence type="ECO:0000256" key="2">
    <source>
        <dbReference type="ARBA" id="ARBA00012918"/>
    </source>
</evidence>
<reference evidence="9 10" key="1">
    <citation type="journal article" date="2010" name="Stand. Genomic Sci.">
        <title>Non-contiguous finished genome sequence of Aminomonas paucivorans type strain (GLU-3).</title>
        <authorList>
            <person name="Pitluck S."/>
            <person name="Yasawong M."/>
            <person name="Held B."/>
            <person name="Lapidus A."/>
            <person name="Nolan M."/>
            <person name="Copeland A."/>
            <person name="Lucas S."/>
            <person name="Del Rio T.G."/>
            <person name="Tice H."/>
            <person name="Cheng J.F."/>
            <person name="Chertkov O."/>
            <person name="Goodwin L."/>
            <person name="Tapia R."/>
            <person name="Han C."/>
            <person name="Liolios K."/>
            <person name="Ivanova N."/>
            <person name="Mavromatis K."/>
            <person name="Ovchinnikova G."/>
            <person name="Pati A."/>
            <person name="Chen A."/>
            <person name="Palaniappan K."/>
            <person name="Land M."/>
            <person name="Hauser L."/>
            <person name="Chang Y.J."/>
            <person name="Jeffries C.D."/>
            <person name="Pukall R."/>
            <person name="Spring S."/>
            <person name="Rohde M."/>
            <person name="Sikorski J."/>
            <person name="Goker M."/>
            <person name="Woyke T."/>
            <person name="Bristow J."/>
            <person name="Eisen J.A."/>
            <person name="Markowitz V."/>
            <person name="Hugenholtz P."/>
            <person name="Kyrpides N.C."/>
            <person name="Klenk H.P."/>
        </authorList>
    </citation>
    <scope>NUCLEOTIDE SEQUENCE [LARGE SCALE GENOMIC DNA]</scope>
    <source>
        <strain evidence="9 10">DSM 12260</strain>
    </source>
</reference>
<dbReference type="PROSITE" id="PS51130">
    <property type="entry name" value="PDXT_SNO_2"/>
    <property type="match status" value="1"/>
</dbReference>
<feature type="binding site" evidence="8">
    <location>
        <begin position="48"/>
        <end position="50"/>
    </location>
    <ligand>
        <name>L-glutamine</name>
        <dbReference type="ChEBI" id="CHEBI:58359"/>
    </ligand>
</feature>
<name>E3CV53_9BACT</name>
<feature type="binding site" evidence="8">
    <location>
        <begin position="135"/>
        <end position="136"/>
    </location>
    <ligand>
        <name>L-glutamine</name>
        <dbReference type="ChEBI" id="CHEBI:58359"/>
    </ligand>
</feature>
<keyword evidence="10" id="KW-1185">Reference proteome</keyword>
<dbReference type="HOGENOM" id="CLU_069674_2_0_0"/>
<dbReference type="InterPro" id="IPR002161">
    <property type="entry name" value="PdxT/SNO"/>
</dbReference>
<dbReference type="SUPFAM" id="SSF52317">
    <property type="entry name" value="Class I glutamine amidotransferase-like"/>
    <property type="match status" value="1"/>
</dbReference>
<keyword evidence="5" id="KW-0456">Lyase</keyword>
<feature type="active site" description="Charge relay system" evidence="7">
    <location>
        <position position="171"/>
    </location>
</feature>
<proteinExistence type="inferred from homology"/>
<organism evidence="9 10">
    <name type="scientific">Aminomonas paucivorans DSM 12260</name>
    <dbReference type="NCBI Taxonomy" id="584708"/>
    <lineage>
        <taxon>Bacteria</taxon>
        <taxon>Thermotogati</taxon>
        <taxon>Synergistota</taxon>
        <taxon>Synergistia</taxon>
        <taxon>Synergistales</taxon>
        <taxon>Synergistaceae</taxon>
        <taxon>Aminomonas</taxon>
    </lineage>
</organism>
<dbReference type="STRING" id="584708.Apau_1722"/>
<comment type="catalytic activity">
    <reaction evidence="6">
        <text>L-glutamine + H2O = L-glutamate + NH4(+)</text>
        <dbReference type="Rhea" id="RHEA:15889"/>
        <dbReference type="ChEBI" id="CHEBI:15377"/>
        <dbReference type="ChEBI" id="CHEBI:28938"/>
        <dbReference type="ChEBI" id="CHEBI:29985"/>
        <dbReference type="ChEBI" id="CHEBI:58359"/>
        <dbReference type="EC" id="3.5.1.2"/>
    </reaction>
</comment>
<keyword evidence="3" id="KW-0378">Hydrolase</keyword>
<dbReference type="OrthoDB" id="9810320at2"/>
<evidence type="ECO:0000256" key="4">
    <source>
        <dbReference type="ARBA" id="ARBA00022962"/>
    </source>
</evidence>
<dbReference type="Pfam" id="PF01174">
    <property type="entry name" value="SNO"/>
    <property type="match status" value="1"/>
</dbReference>
<dbReference type="PANTHER" id="PTHR31559">
    <property type="entry name" value="PYRIDOXAL 5'-PHOSPHATE SYNTHASE SUBUNIT SNO"/>
    <property type="match status" value="1"/>
</dbReference>
<comment type="similarity">
    <text evidence="1">Belongs to the glutaminase PdxT/SNO family.</text>
</comment>
<evidence type="ECO:0000256" key="1">
    <source>
        <dbReference type="ARBA" id="ARBA00008345"/>
    </source>
</evidence>
<keyword evidence="4" id="KW-0315">Glutamine amidotransferase</keyword>
<dbReference type="Proteomes" id="UP000005096">
    <property type="component" value="Chromosome"/>
</dbReference>
<dbReference type="EC" id="3.5.1.2" evidence="2"/>
<dbReference type="PROSITE" id="PS01236">
    <property type="entry name" value="PDXT_SNO_1"/>
    <property type="match status" value="1"/>
</dbReference>
<evidence type="ECO:0000256" key="3">
    <source>
        <dbReference type="ARBA" id="ARBA00022801"/>
    </source>
</evidence>
<dbReference type="RefSeq" id="WP_006301361.1">
    <property type="nucleotide sequence ID" value="NZ_CM001022.1"/>
</dbReference>
<evidence type="ECO:0000256" key="6">
    <source>
        <dbReference type="ARBA" id="ARBA00049534"/>
    </source>
</evidence>
<feature type="binding site" evidence="8">
    <location>
        <position position="108"/>
    </location>
    <ligand>
        <name>L-glutamine</name>
        <dbReference type="ChEBI" id="CHEBI:58359"/>
    </ligand>
</feature>
<accession>E3CV53</accession>
<dbReference type="GO" id="GO:1903600">
    <property type="term" value="C:glutaminase complex"/>
    <property type="evidence" value="ECO:0007669"/>
    <property type="project" value="TreeGrafter"/>
</dbReference>
<dbReference type="Gene3D" id="3.40.50.880">
    <property type="match status" value="1"/>
</dbReference>
<gene>
    <name evidence="9" type="ORF">Apau_1722</name>
</gene>
<dbReference type="InterPro" id="IPR029062">
    <property type="entry name" value="Class_I_gatase-like"/>
</dbReference>
<dbReference type="GO" id="GO:0042823">
    <property type="term" value="P:pyridoxal phosphate biosynthetic process"/>
    <property type="evidence" value="ECO:0007669"/>
    <property type="project" value="InterPro"/>
</dbReference>
<dbReference type="PIRSF" id="PIRSF005639">
    <property type="entry name" value="Glut_amidoT_SNO"/>
    <property type="match status" value="1"/>
</dbReference>
<evidence type="ECO:0000256" key="7">
    <source>
        <dbReference type="PIRSR" id="PIRSR005639-1"/>
    </source>
</evidence>
<dbReference type="GO" id="GO:0016829">
    <property type="term" value="F:lyase activity"/>
    <property type="evidence" value="ECO:0007669"/>
    <property type="project" value="UniProtKB-KW"/>
</dbReference>
<evidence type="ECO:0000256" key="8">
    <source>
        <dbReference type="PIRSR" id="PIRSR005639-2"/>
    </source>
</evidence>
<evidence type="ECO:0000256" key="5">
    <source>
        <dbReference type="ARBA" id="ARBA00023239"/>
    </source>
</evidence>
<evidence type="ECO:0000313" key="9">
    <source>
        <dbReference type="EMBL" id="EFQ24140.1"/>
    </source>
</evidence>
<dbReference type="InterPro" id="IPR021196">
    <property type="entry name" value="PdxT/SNO_CS"/>
</dbReference>
<feature type="active site" description="Nucleophile" evidence="7">
    <location>
        <position position="80"/>
    </location>
</feature>
<protein>
    <recommendedName>
        <fullName evidence="2">glutaminase</fullName>
        <ecNumber evidence="2">3.5.1.2</ecNumber>
    </recommendedName>
</protein>